<dbReference type="PROSITE" id="PS51093">
    <property type="entry name" value="PTS_EIIA_TYPE_1"/>
    <property type="match status" value="1"/>
</dbReference>
<dbReference type="GO" id="GO:0090563">
    <property type="term" value="F:protein-phosphocysteine-sugar phosphotransferase activity"/>
    <property type="evidence" value="ECO:0007669"/>
    <property type="project" value="TreeGrafter"/>
</dbReference>
<comment type="subcellular location">
    <subcellularLocation>
        <location evidence="1">Cell membrane</location>
        <topology evidence="1">Multi-pass membrane protein</topology>
    </subcellularLocation>
</comment>
<dbReference type="InterPro" id="IPR003352">
    <property type="entry name" value="PTS_EIIC"/>
</dbReference>
<evidence type="ECO:0000259" key="14">
    <source>
        <dbReference type="PROSITE" id="PS51098"/>
    </source>
</evidence>
<evidence type="ECO:0000256" key="10">
    <source>
        <dbReference type="ARBA" id="ARBA00023136"/>
    </source>
</evidence>
<evidence type="ECO:0000259" key="15">
    <source>
        <dbReference type="PROSITE" id="PS51103"/>
    </source>
</evidence>
<dbReference type="InterPro" id="IPR011055">
    <property type="entry name" value="Dup_hybrid_motif"/>
</dbReference>
<dbReference type="PANTHER" id="PTHR30009:SF20">
    <property type="entry name" value="PTS SYSTEM GLUCOSE-SPECIFIC EIICB COMPONENT-RELATED"/>
    <property type="match status" value="1"/>
</dbReference>
<evidence type="ECO:0000256" key="5">
    <source>
        <dbReference type="ARBA" id="ARBA00022679"/>
    </source>
</evidence>
<evidence type="ECO:0008006" key="18">
    <source>
        <dbReference type="Google" id="ProtNLM"/>
    </source>
</evidence>
<keyword evidence="6" id="KW-0598">Phosphotransferase system</keyword>
<evidence type="ECO:0000256" key="9">
    <source>
        <dbReference type="ARBA" id="ARBA00022989"/>
    </source>
</evidence>
<dbReference type="InterPro" id="IPR018113">
    <property type="entry name" value="PTrfase_EIIB_Cys"/>
</dbReference>
<dbReference type="InterPro" id="IPR050429">
    <property type="entry name" value="PTS_Glucose_EIICBA"/>
</dbReference>
<evidence type="ECO:0000256" key="8">
    <source>
        <dbReference type="ARBA" id="ARBA00022777"/>
    </source>
</evidence>
<dbReference type="KEGG" id="mamp:MAMA39_06160"/>
<dbReference type="EMBL" id="HG937516">
    <property type="protein sequence ID" value="CDN40733.1"/>
    <property type="molecule type" value="Genomic_DNA"/>
</dbReference>
<feature type="transmembrane region" description="Helical" evidence="12">
    <location>
        <begin position="557"/>
        <end position="580"/>
    </location>
</feature>
<evidence type="ECO:0000256" key="6">
    <source>
        <dbReference type="ARBA" id="ARBA00022683"/>
    </source>
</evidence>
<feature type="domain" description="PTS EIIC type-1" evidence="15">
    <location>
        <begin position="1"/>
        <end position="648"/>
    </location>
</feature>
<dbReference type="SUPFAM" id="SSF55604">
    <property type="entry name" value="Glucose permease domain IIB"/>
    <property type="match status" value="1"/>
</dbReference>
<keyword evidence="4" id="KW-0762">Sugar transport</keyword>
<dbReference type="Gene3D" id="3.30.1360.60">
    <property type="entry name" value="Glucose permease domain IIB"/>
    <property type="match status" value="1"/>
</dbReference>
<feature type="transmembrane region" description="Helical" evidence="12">
    <location>
        <begin position="54"/>
        <end position="87"/>
    </location>
</feature>
<dbReference type="Proteomes" id="UP000261764">
    <property type="component" value="Chromosome I"/>
</dbReference>
<accession>A0A292IJ72</accession>
<reference evidence="16 17" key="1">
    <citation type="journal article" date="2015" name="Clin. Infect. Dis.">
        <title>Genomic Investigations unmask Mycoplasma amphoriforme, a new respiratory pathogen.</title>
        <authorList>
            <person name="Gillespie S.H."/>
            <person name="Ling C.L."/>
            <person name="Oravcova K."/>
            <person name="Pinheiro M."/>
            <person name="Wells L."/>
            <person name="Bryant J.M."/>
            <person name="McHugh T.D."/>
            <person name="Bebear C."/>
            <person name="Webster D."/>
            <person name="Harris S.R."/>
            <person name="Seth-Smith H.M."/>
            <person name="Thomson N.R."/>
        </authorList>
    </citation>
    <scope>NUCLEOTIDE SEQUENCE [LARGE SCALE GENOMIC DNA]</scope>
    <source>
        <strain evidence="16 17">A39</strain>
    </source>
</reference>
<evidence type="ECO:0000256" key="2">
    <source>
        <dbReference type="ARBA" id="ARBA00022448"/>
    </source>
</evidence>
<dbReference type="InterPro" id="IPR001996">
    <property type="entry name" value="PTS_IIB_1"/>
</dbReference>
<dbReference type="GO" id="GO:0008982">
    <property type="term" value="F:protein-N(PI)-phosphohistidine-sugar phosphotransferase activity"/>
    <property type="evidence" value="ECO:0007669"/>
    <property type="project" value="InterPro"/>
</dbReference>
<evidence type="ECO:0000313" key="17">
    <source>
        <dbReference type="Proteomes" id="UP000261764"/>
    </source>
</evidence>
<evidence type="ECO:0000313" key="16">
    <source>
        <dbReference type="EMBL" id="CDN40733.1"/>
    </source>
</evidence>
<evidence type="ECO:0000256" key="11">
    <source>
        <dbReference type="PROSITE-ProRule" id="PRU00421"/>
    </source>
</evidence>
<sequence length="953" mass="103141">MLPIAVLPIAGLLLGIGSAILNQLPSAVQGWNGNPEAYFVLRGFAGFIANSGNFIFANLAVLFAIGIAIAFTGDAGVAGLAALIAWISFNGMQQAMAFDVAPEVGVYQIGNRLAAGQSVKLNVPSGTQLTNNNLELTNSNVIEKIVELTGFNIPKLANSTNFDTTKLAQIPISNWNNLTNTALTPINNSLTEKQVENILFAQAISENGTFTPKETGLTNLLYWRNLKSEIFTQNVGIRSLQSSVFGGALIGSITAIIYNKTHRIQMPKILGFFSGARFVPIASLLAMMPTSVLFAMVWPGIGILLGLIGSGLGTLSANGGVNALIFGFLERSLVPTGLHHAFYSPLWYTSAGGSFSDAGSVAPLIRKGDLIYAITSVKDSGAGISSWKEVIEKLNPGYVFDNDIGSWQGDQRVWFALNRYLMGKTVYLNGIAGRPGTGIEYVLTYKTFAQNTLNNPLPTWDFVADNNRKQLLENVITTGNSGFRFNATMFKPAFPGVNPGQYEQGKFPFMIFGLPAAAAAMVMAAPKDQRKTALSIVGSAGLTSLITGITEPIEFTFLFLAPWLFWGVHTIYAAISFWLMSLLGANVSQTFSGGIIDLGIYGFLPDGLGYQVNSYWAIVIGIGFIPIYYFAFYFAIIKRNLQTPGRGGTLKTKKDYLALKTNKNQEKMTGGFSAAQVQAYHLIEAFGGEANITNVNACITKLRVSVKDQAKVNKEMIKDLGAQGVMDISPTLSHAIFGVDSEPIKTQMNQIIQNKIDKVKLKEFVENASSEMKADAEDKAMKAVPETEVVNEITIYSPLSGTVKAISEVNDETFAKKILGDGIAIVPDEGLVSVPSNKQVKVDVAFPTGHAFIVDVDGAKLMIHLGIETVGLNPNPTDPKNLVAFTTLVNQGEITDQDLSRVDFDLIKSKNLDPITPVIVLQETLDNYQLEILVKPNTHVDRKQPIYKLTWKK</sequence>
<evidence type="ECO:0000256" key="3">
    <source>
        <dbReference type="ARBA" id="ARBA00022475"/>
    </source>
</evidence>
<evidence type="ECO:0000256" key="4">
    <source>
        <dbReference type="ARBA" id="ARBA00022597"/>
    </source>
</evidence>
<feature type="transmembrane region" description="Helical" evidence="12">
    <location>
        <begin position="615"/>
        <end position="636"/>
    </location>
</feature>
<dbReference type="AlphaFoldDB" id="A0A292IJ72"/>
<dbReference type="GO" id="GO:0005886">
    <property type="term" value="C:plasma membrane"/>
    <property type="evidence" value="ECO:0007669"/>
    <property type="project" value="UniProtKB-SubCell"/>
</dbReference>
<keyword evidence="10 12" id="KW-0472">Membrane</keyword>
<dbReference type="GO" id="GO:0009401">
    <property type="term" value="P:phosphoenolpyruvate-dependent sugar phosphotransferase system"/>
    <property type="evidence" value="ECO:0007669"/>
    <property type="project" value="UniProtKB-KW"/>
</dbReference>
<feature type="transmembrane region" description="Helical" evidence="12">
    <location>
        <begin position="532"/>
        <end position="550"/>
    </location>
</feature>
<dbReference type="NCBIfam" id="TIGR00830">
    <property type="entry name" value="PTBA"/>
    <property type="match status" value="1"/>
</dbReference>
<feature type="domain" description="PTS EIIB type-1" evidence="14">
    <location>
        <begin position="676"/>
        <end position="758"/>
    </location>
</feature>
<dbReference type="InterPro" id="IPR036878">
    <property type="entry name" value="Glu_permease_IIB"/>
</dbReference>
<dbReference type="PROSITE" id="PS51103">
    <property type="entry name" value="PTS_EIIC_TYPE_1"/>
    <property type="match status" value="1"/>
</dbReference>
<dbReference type="InterPro" id="IPR013013">
    <property type="entry name" value="PTS_EIIC_1"/>
</dbReference>
<dbReference type="Pfam" id="PF00367">
    <property type="entry name" value="PTS_EIIB"/>
    <property type="match status" value="1"/>
</dbReference>
<protein>
    <recommendedName>
        <fullName evidence="18">PTS EIIA type-1 domain-containing protein</fullName>
    </recommendedName>
</protein>
<organism evidence="16 17">
    <name type="scientific">Mycoplasma amphoriforme A39</name>
    <dbReference type="NCBI Taxonomy" id="572419"/>
    <lineage>
        <taxon>Bacteria</taxon>
        <taxon>Bacillati</taxon>
        <taxon>Mycoplasmatota</taxon>
        <taxon>Mollicutes</taxon>
        <taxon>Mycoplasmataceae</taxon>
        <taxon>Mycoplasma</taxon>
    </lineage>
</organism>
<dbReference type="InterPro" id="IPR001127">
    <property type="entry name" value="PTS_EIIA_1_perm"/>
</dbReference>
<gene>
    <name evidence="16" type="ORF">MAMA39_06160</name>
</gene>
<keyword evidence="3" id="KW-1003">Cell membrane</keyword>
<keyword evidence="8" id="KW-0418">Kinase</keyword>
<evidence type="ECO:0000256" key="12">
    <source>
        <dbReference type="SAM" id="Phobius"/>
    </source>
</evidence>
<feature type="active site" description="Phosphocysteine intermediate; for EIIB activity" evidence="11">
    <location>
        <position position="698"/>
    </location>
</feature>
<dbReference type="PROSITE" id="PS00371">
    <property type="entry name" value="PTS_EIIA_TYPE_1_HIS"/>
    <property type="match status" value="1"/>
</dbReference>
<dbReference type="Pfam" id="PF02378">
    <property type="entry name" value="PTS_EIIC"/>
    <property type="match status" value="3"/>
</dbReference>
<dbReference type="Pfam" id="PF00358">
    <property type="entry name" value="PTS_EIIA_1"/>
    <property type="match status" value="1"/>
</dbReference>
<keyword evidence="5" id="KW-0808">Transferase</keyword>
<feature type="transmembrane region" description="Helical" evidence="12">
    <location>
        <begin position="303"/>
        <end position="329"/>
    </location>
</feature>
<name>A0A292IJ72_9MOLU</name>
<keyword evidence="9 12" id="KW-1133">Transmembrane helix</keyword>
<dbReference type="PANTHER" id="PTHR30009">
    <property type="entry name" value="CYTOCHROME C-TYPE SYNTHESIS PROTEIN AND PTS TRANSMEMBRANE COMPONENT"/>
    <property type="match status" value="1"/>
</dbReference>
<keyword evidence="2" id="KW-0813">Transport</keyword>
<dbReference type="GO" id="GO:0016301">
    <property type="term" value="F:kinase activity"/>
    <property type="evidence" value="ECO:0007669"/>
    <property type="project" value="UniProtKB-KW"/>
</dbReference>
<keyword evidence="7 12" id="KW-0812">Transmembrane</keyword>
<dbReference type="Gene3D" id="2.70.70.10">
    <property type="entry name" value="Glucose Permease (Domain IIA)"/>
    <property type="match status" value="1"/>
</dbReference>
<keyword evidence="17" id="KW-1185">Reference proteome</keyword>
<dbReference type="SUPFAM" id="SSF51261">
    <property type="entry name" value="Duplicated hybrid motif"/>
    <property type="match status" value="1"/>
</dbReference>
<evidence type="ECO:0000256" key="7">
    <source>
        <dbReference type="ARBA" id="ARBA00022692"/>
    </source>
</evidence>
<dbReference type="NCBIfam" id="TIGR00826">
    <property type="entry name" value="EIIB_glc"/>
    <property type="match status" value="1"/>
</dbReference>
<feature type="domain" description="PTS EIIA type-1" evidence="13">
    <location>
        <begin position="811"/>
        <end position="922"/>
    </location>
</feature>
<feature type="transmembrane region" description="Helical" evidence="12">
    <location>
        <begin position="269"/>
        <end position="297"/>
    </location>
</feature>
<evidence type="ECO:0000256" key="1">
    <source>
        <dbReference type="ARBA" id="ARBA00004651"/>
    </source>
</evidence>
<evidence type="ECO:0000259" key="13">
    <source>
        <dbReference type="PROSITE" id="PS51093"/>
    </source>
</evidence>
<dbReference type="PROSITE" id="PS51098">
    <property type="entry name" value="PTS_EIIB_TYPE_1"/>
    <property type="match status" value="1"/>
</dbReference>
<proteinExistence type="predicted"/>